<sequence length="773" mass="83220">MTTEQMTPSRAVRGSFPHPVQHRVSILATVLSAALLSACGGGGGDDVASAAVSGSMDGTSLAKTTTGFVPRPTTPTVLTPLPANNPAAIVAGPTVTDFEIENQGLAQANVPFTFGQIVAQGQMAATEGLAARLPDGTLIRLQADVKATHADGSVRHVVVSGILPNLAVGQIAKIELVKTSASEKSTLTPQDLATSGLTSDVVLTYEGVQYTASLADALASPKPVQWLSGPVVNEWIVSTPLKDAAGIEHPLLTASFAVRWYAGLSKQARVDVIVENTKTFKAGARNQRYDVNVNVGGRSIFSKSQMTHYHHSRWHQSAWWDGARTPSIHVRPNTAYLIASKAISNYDQSIEINEGSLASMGKQITATNTGPMTIGPVVAYMATTGGRGDIGPLPVWTVSYLLSKDMRARNAMMAAADGSGTWSIHMRDEKTGFPLRVDNTAYKNLSTHMNLAHKGPLPVPRCAQNNNSLCGTPYTSDTAHQPSMAYLPYLLTGDYYYLEELQFWAASNPLGTDAGNSGNGKGLVRWQQVRGQAWSLRTLGHAAYITPDSHTLKDYFVKQVDNNLDFYHATYVTGNPNQLGVYDGSGSGAFKVNASAPWQDDFLTWSFGYLAELGFDKAQPIMQWKAKYPVGRMTTPGFCWIQASAYFMEFRPSAKEPIFSDLATMHQFNFGGDSILNESKKLKHPQGLKYIDQPCASQAQSDWIRAAAKEHWNPGRMTGFSGSPLGYPANMQPALAVAANSGIANAAQAWTVFTGRNDKQNYGNGPQWGIVPR</sequence>
<dbReference type="RefSeq" id="WP_147935224.1">
    <property type="nucleotide sequence ID" value="NZ_VPFD01000013.1"/>
</dbReference>
<evidence type="ECO:0000313" key="1">
    <source>
        <dbReference type="EMBL" id="TXF99452.1"/>
    </source>
</evidence>
<organism evidence="1 2">
    <name type="scientific">Massilia arenae</name>
    <dbReference type="NCBI Taxonomy" id="2603288"/>
    <lineage>
        <taxon>Bacteria</taxon>
        <taxon>Pseudomonadati</taxon>
        <taxon>Pseudomonadota</taxon>
        <taxon>Betaproteobacteria</taxon>
        <taxon>Burkholderiales</taxon>
        <taxon>Oxalobacteraceae</taxon>
        <taxon>Telluria group</taxon>
        <taxon>Massilia</taxon>
    </lineage>
</organism>
<name>A0A5C7G5B7_9BURK</name>
<evidence type="ECO:0000313" key="2">
    <source>
        <dbReference type="Proteomes" id="UP000321413"/>
    </source>
</evidence>
<accession>A0A5C7G5B7</accession>
<dbReference type="EMBL" id="VPFD01000013">
    <property type="protein sequence ID" value="TXF99452.1"/>
    <property type="molecule type" value="Genomic_DNA"/>
</dbReference>
<proteinExistence type="predicted"/>
<gene>
    <name evidence="1" type="ORF">FVD38_13185</name>
</gene>
<keyword evidence="2" id="KW-1185">Reference proteome</keyword>
<reference evidence="1 2" key="1">
    <citation type="submission" date="2019-08" db="EMBL/GenBank/DDBJ databases">
        <title>Massilia golmudensis sp. nov., isolated from sand in the Qinghai-Tibetan Plateau.</title>
        <authorList>
            <person name="Zhang B."/>
        </authorList>
    </citation>
    <scope>NUCLEOTIDE SEQUENCE [LARGE SCALE GENOMIC DNA]</scope>
    <source>
        <strain evidence="1 2">GEM5</strain>
    </source>
</reference>
<comment type="caution">
    <text evidence="1">The sequence shown here is derived from an EMBL/GenBank/DDBJ whole genome shotgun (WGS) entry which is preliminary data.</text>
</comment>
<dbReference type="AlphaFoldDB" id="A0A5C7G5B7"/>
<dbReference type="Proteomes" id="UP000321413">
    <property type="component" value="Unassembled WGS sequence"/>
</dbReference>
<protein>
    <submittedName>
        <fullName evidence="1">Uncharacterized protein</fullName>
    </submittedName>
</protein>